<dbReference type="Proteomes" id="UP000238071">
    <property type="component" value="Unassembled WGS sequence"/>
</dbReference>
<evidence type="ECO:0000259" key="2">
    <source>
        <dbReference type="Pfam" id="PF05155"/>
    </source>
</evidence>
<reference evidence="3 4" key="1">
    <citation type="submission" date="2018-02" db="EMBL/GenBank/DDBJ databases">
        <title>Subsurface microbial communities from deep shales in Ohio and West Virginia, USA.</title>
        <authorList>
            <person name="Wrighton K."/>
        </authorList>
    </citation>
    <scope>NUCLEOTIDE SEQUENCE [LARGE SCALE GENOMIC DNA]</scope>
    <source>
        <strain evidence="3 4">OWC-G53F</strain>
    </source>
</reference>
<protein>
    <submittedName>
        <fullName evidence="3">II/X family phage/plasmid replication protein</fullName>
    </submittedName>
</protein>
<name>A0A2S6H339_9GAMM</name>
<evidence type="ECO:0000313" key="3">
    <source>
        <dbReference type="EMBL" id="PPK71905.1"/>
    </source>
</evidence>
<dbReference type="RefSeq" id="WP_104423298.1">
    <property type="nucleotide sequence ID" value="NZ_PTIY01000005.1"/>
</dbReference>
<accession>A0A2S6H339</accession>
<dbReference type="InterPro" id="IPR022688">
    <property type="entry name" value="G2P_C"/>
</dbReference>
<gene>
    <name evidence="3" type="ORF">B0F88_10517</name>
</gene>
<dbReference type="EMBL" id="PTIY01000005">
    <property type="protein sequence ID" value="PPK71905.1"/>
    <property type="molecule type" value="Genomic_DNA"/>
</dbReference>
<dbReference type="InterPro" id="IPR022686">
    <property type="entry name" value="G2P_N"/>
</dbReference>
<feature type="domain" description="Replication-associated protein G2P C-terminal" evidence="2">
    <location>
        <begin position="300"/>
        <end position="387"/>
    </location>
</feature>
<dbReference type="Pfam" id="PF05155">
    <property type="entry name" value="G2P_X_C"/>
    <property type="match status" value="1"/>
</dbReference>
<dbReference type="InterPro" id="IPR006516">
    <property type="entry name" value="G2P"/>
</dbReference>
<comment type="caution">
    <text evidence="3">The sequence shown here is derived from an EMBL/GenBank/DDBJ whole genome shotgun (WGS) entry which is preliminary data.</text>
</comment>
<organism evidence="3 4">
    <name type="scientific">Methylobacter tundripaludum</name>
    <dbReference type="NCBI Taxonomy" id="173365"/>
    <lineage>
        <taxon>Bacteria</taxon>
        <taxon>Pseudomonadati</taxon>
        <taxon>Pseudomonadota</taxon>
        <taxon>Gammaproteobacteria</taxon>
        <taxon>Methylococcales</taxon>
        <taxon>Methylococcaceae</taxon>
        <taxon>Methylobacter</taxon>
    </lineage>
</organism>
<sequence length="401" mass="45614">MIDKLVLRCDFLRVRGGLGDDRWPDFQLAALGIPLEQSIDAEGQVYNTRHPWESIPSSYEGMAFKVFDHRFDPLDKFYIEIKASPAKLMQGHNVYGSSDFYDCCMHLMSLLCMTYPSLADQLDHESWALAQIDITYSSRAKDSQEARAFINALGNVSFGQTKSRTGYDGTAYFGKKNSRLKKIKVYSKGPEVLETIKGNARRVDGELLNAIYTPDLLQFADGLVRWEVSLYHRYFERLGIPILLKQIFFTNALSPQQLMNYWLLATSDLFNALRGQTMKVINDDDIKDALRAKFSKTGKTGKVSTAAPDAAFRTYRDIRRDGWSITMESMTRPTFYRHIKMLTECGLSRAALQNMNGLDDGSKIIPFVRFIQVDFAAQFPDGYVQPAPKHIYIPNPLRLVA</sequence>
<evidence type="ECO:0000313" key="4">
    <source>
        <dbReference type="Proteomes" id="UP000238071"/>
    </source>
</evidence>
<dbReference type="NCBIfam" id="TIGR01629">
    <property type="entry name" value="rep_II_X"/>
    <property type="match status" value="1"/>
</dbReference>
<dbReference type="AlphaFoldDB" id="A0A2S6H339"/>
<dbReference type="Pfam" id="PF05144">
    <property type="entry name" value="Phage_CRI"/>
    <property type="match status" value="1"/>
</dbReference>
<dbReference type="GO" id="GO:0006260">
    <property type="term" value="P:DNA replication"/>
    <property type="evidence" value="ECO:0007669"/>
    <property type="project" value="InterPro"/>
</dbReference>
<keyword evidence="4" id="KW-1185">Reference proteome</keyword>
<proteinExistence type="predicted"/>
<feature type="domain" description="Replication-associated protein G2P N-terminal" evidence="1">
    <location>
        <begin position="1"/>
        <end position="240"/>
    </location>
</feature>
<evidence type="ECO:0000259" key="1">
    <source>
        <dbReference type="Pfam" id="PF05144"/>
    </source>
</evidence>
<dbReference type="OrthoDB" id="8479364at2"/>